<reference evidence="4" key="1">
    <citation type="journal article" date="2020" name="Nature">
        <title>Giant virus diversity and host interactions through global metagenomics.</title>
        <authorList>
            <person name="Schulz F."/>
            <person name="Roux S."/>
            <person name="Paez-Espino D."/>
            <person name="Jungbluth S."/>
            <person name="Walsh D.A."/>
            <person name="Denef V.J."/>
            <person name="McMahon K.D."/>
            <person name="Konstantinidis K.T."/>
            <person name="Eloe-Fadrosh E.A."/>
            <person name="Kyrpides N.C."/>
            <person name="Woyke T."/>
        </authorList>
    </citation>
    <scope>NUCLEOTIDE SEQUENCE</scope>
    <source>
        <strain evidence="4">GVMAG-S-ERX556106-38</strain>
    </source>
</reference>
<dbReference type="Pfam" id="PF00293">
    <property type="entry name" value="NUDIX"/>
    <property type="match status" value="1"/>
</dbReference>
<feature type="domain" description="CCHC-type" evidence="2">
    <location>
        <begin position="40"/>
        <end position="54"/>
    </location>
</feature>
<dbReference type="PANTHER" id="PTHR21340:SF0">
    <property type="entry name" value="BIS(5'-NUCLEOSYL)-TETRAPHOSPHATASE [ASYMMETRICAL]"/>
    <property type="match status" value="1"/>
</dbReference>
<dbReference type="PROSITE" id="PS50158">
    <property type="entry name" value="ZF_CCHC"/>
    <property type="match status" value="1"/>
</dbReference>
<evidence type="ECO:0000259" key="2">
    <source>
        <dbReference type="PROSITE" id="PS50158"/>
    </source>
</evidence>
<feature type="domain" description="Nudix hydrolase" evidence="3">
    <location>
        <begin position="55"/>
        <end position="288"/>
    </location>
</feature>
<dbReference type="InterPro" id="IPR000086">
    <property type="entry name" value="NUDIX_hydrolase_dom"/>
</dbReference>
<dbReference type="InterPro" id="IPR001878">
    <property type="entry name" value="Znf_CCHC"/>
</dbReference>
<dbReference type="PROSITE" id="PS00893">
    <property type="entry name" value="NUDIX_BOX"/>
    <property type="match status" value="1"/>
</dbReference>
<dbReference type="GO" id="GO:0004081">
    <property type="term" value="F:bis(5'-nucleosyl)-tetraphosphatase (asymmetrical) activity"/>
    <property type="evidence" value="ECO:0007669"/>
    <property type="project" value="TreeGrafter"/>
</dbReference>
<dbReference type="InterPro" id="IPR051325">
    <property type="entry name" value="Nudix_hydrolase_domain"/>
</dbReference>
<protein>
    <recommendedName>
        <fullName evidence="5">Nudix hydrolase domain-containing protein</fullName>
    </recommendedName>
</protein>
<dbReference type="GO" id="GO:0003676">
    <property type="term" value="F:nucleic acid binding"/>
    <property type="evidence" value="ECO:0007669"/>
    <property type="project" value="InterPro"/>
</dbReference>
<dbReference type="InterPro" id="IPR015797">
    <property type="entry name" value="NUDIX_hydrolase-like_dom_sf"/>
</dbReference>
<evidence type="ECO:0000313" key="4">
    <source>
        <dbReference type="EMBL" id="QHT38666.1"/>
    </source>
</evidence>
<dbReference type="InterPro" id="IPR020084">
    <property type="entry name" value="NUDIX_hydrolase_CS"/>
</dbReference>
<dbReference type="EMBL" id="MN738832">
    <property type="protein sequence ID" value="QHT38666.1"/>
    <property type="molecule type" value="Genomic_DNA"/>
</dbReference>
<dbReference type="PROSITE" id="PS51462">
    <property type="entry name" value="NUDIX"/>
    <property type="match status" value="1"/>
</dbReference>
<keyword evidence="1" id="KW-0378">Hydrolase</keyword>
<dbReference type="PANTHER" id="PTHR21340">
    <property type="entry name" value="DIADENOSINE 5,5-P1,P4-TETRAPHOSPHATE PYROPHOSPHOHYDROLASE MUTT"/>
    <property type="match status" value="1"/>
</dbReference>
<dbReference type="GO" id="GO:0008270">
    <property type="term" value="F:zinc ion binding"/>
    <property type="evidence" value="ECO:0007669"/>
    <property type="project" value="InterPro"/>
</dbReference>
<accession>A0A6C0F9X8</accession>
<evidence type="ECO:0000256" key="1">
    <source>
        <dbReference type="ARBA" id="ARBA00022801"/>
    </source>
</evidence>
<evidence type="ECO:0008006" key="5">
    <source>
        <dbReference type="Google" id="ProtNLM"/>
    </source>
</evidence>
<name>A0A6C0F9X8_9ZZZZ</name>
<sequence length="297" mass="35134">MNTENDRTQKHVFENRILNSKESTIDAAVHEPIVSVTTTCSNCGKIGHLFYQCKLPITSYGIILFRQNYTDIEYLMIRRKDSFGYIDFIRGKYSLNNIFQIQKCIDEMSLQEKQRIVTLSFEQLWSELWGDNSVPLYRSEESSSSKKFESLKAGIMIGGQEISLQELVDKSTTTWNDQEWEFPKGRRNYKENDMECALREFEEETGMKRTDIQIVENIIPYEEYFIGSNFKSYKHKFYLAHTDVTTMDMTKFQKTEVSKMQWMSLDTCLQHIRPYNLEKKTILSNINKMLKMYSFYS</sequence>
<proteinExistence type="predicted"/>
<dbReference type="SUPFAM" id="SSF55811">
    <property type="entry name" value="Nudix"/>
    <property type="match status" value="1"/>
</dbReference>
<evidence type="ECO:0000259" key="3">
    <source>
        <dbReference type="PROSITE" id="PS51462"/>
    </source>
</evidence>
<dbReference type="GO" id="GO:0006167">
    <property type="term" value="P:AMP biosynthetic process"/>
    <property type="evidence" value="ECO:0007669"/>
    <property type="project" value="TreeGrafter"/>
</dbReference>
<dbReference type="AlphaFoldDB" id="A0A6C0F9X8"/>
<organism evidence="4">
    <name type="scientific">viral metagenome</name>
    <dbReference type="NCBI Taxonomy" id="1070528"/>
    <lineage>
        <taxon>unclassified sequences</taxon>
        <taxon>metagenomes</taxon>
        <taxon>organismal metagenomes</taxon>
    </lineage>
</organism>
<dbReference type="GO" id="GO:0006754">
    <property type="term" value="P:ATP biosynthetic process"/>
    <property type="evidence" value="ECO:0007669"/>
    <property type="project" value="TreeGrafter"/>
</dbReference>
<dbReference type="Gene3D" id="3.90.79.10">
    <property type="entry name" value="Nucleoside Triphosphate Pyrophosphohydrolase"/>
    <property type="match status" value="1"/>
</dbReference>